<accession>A0ABT7Y961</accession>
<sequence>MKERTFTFNSNILKVMMNQLRLLSIILILIGSSCISAKQEEPKDEIIIEDQELQAAKSWYESNLVLNENPDEVGQMGSWEGKPIWSNYKIYNQNDGKRVIEVQFDWETVKIPGHLNVEGFNKKYVLQILILYPQKDGDFAAYLLSIYPDEPKELNYADFKEGGYYNHPKSFSGIYHFHRPDGRFSGGWVIEDGVRTRQIKSLKSTK</sequence>
<dbReference type="Proteomes" id="UP001171916">
    <property type="component" value="Unassembled WGS sequence"/>
</dbReference>
<reference evidence="1" key="1">
    <citation type="submission" date="2023-06" db="EMBL/GenBank/DDBJ databases">
        <title>Robiginitalea aurantiacus sp. nov. and Algoriphagus sediminis sp. nov., isolated from coastal sediment.</title>
        <authorList>
            <person name="Zhou Z.Y."/>
            <person name="An J."/>
            <person name="Jia Y.W."/>
            <person name="Du Z.J."/>
        </authorList>
    </citation>
    <scope>NUCLEOTIDE SEQUENCE</scope>
    <source>
        <strain evidence="1">C2-7</strain>
    </source>
</reference>
<protein>
    <recommendedName>
        <fullName evidence="3">Lipoprotein</fullName>
    </recommendedName>
</protein>
<evidence type="ECO:0008006" key="3">
    <source>
        <dbReference type="Google" id="ProtNLM"/>
    </source>
</evidence>
<name>A0ABT7Y961_9BACT</name>
<dbReference type="RefSeq" id="WP_289998608.1">
    <property type="nucleotide sequence ID" value="NZ_JAUEPH010000001.1"/>
</dbReference>
<evidence type="ECO:0000313" key="1">
    <source>
        <dbReference type="EMBL" id="MDN3203056.1"/>
    </source>
</evidence>
<organism evidence="1 2">
    <name type="scientific">Algoriphagus sediminis</name>
    <dbReference type="NCBI Taxonomy" id="3057113"/>
    <lineage>
        <taxon>Bacteria</taxon>
        <taxon>Pseudomonadati</taxon>
        <taxon>Bacteroidota</taxon>
        <taxon>Cytophagia</taxon>
        <taxon>Cytophagales</taxon>
        <taxon>Cyclobacteriaceae</taxon>
        <taxon>Algoriphagus</taxon>
    </lineage>
</organism>
<keyword evidence="2" id="KW-1185">Reference proteome</keyword>
<dbReference type="EMBL" id="JAUEPH010000001">
    <property type="protein sequence ID" value="MDN3203056.1"/>
    <property type="molecule type" value="Genomic_DNA"/>
</dbReference>
<proteinExistence type="predicted"/>
<dbReference type="PROSITE" id="PS51257">
    <property type="entry name" value="PROKAR_LIPOPROTEIN"/>
    <property type="match status" value="1"/>
</dbReference>
<gene>
    <name evidence="1" type="ORF">QVH07_02800</name>
</gene>
<evidence type="ECO:0000313" key="2">
    <source>
        <dbReference type="Proteomes" id="UP001171916"/>
    </source>
</evidence>
<comment type="caution">
    <text evidence="1">The sequence shown here is derived from an EMBL/GenBank/DDBJ whole genome shotgun (WGS) entry which is preliminary data.</text>
</comment>